<dbReference type="EMBL" id="CP073078">
    <property type="protein sequence ID" value="QUD89254.1"/>
    <property type="molecule type" value="Genomic_DNA"/>
</dbReference>
<evidence type="ECO:0000313" key="2">
    <source>
        <dbReference type="Proteomes" id="UP000676409"/>
    </source>
</evidence>
<gene>
    <name evidence="1" type="ORF">KCG34_05070</name>
</gene>
<sequence>MVKVIYHIVEHDGGWAYRVAGAYSETFPTHDAARAAAKRAAGEQRISGEEAAISYEDVAGRWHEELVQGSDRPDTDVRDG</sequence>
<dbReference type="Pfam" id="PF09954">
    <property type="entry name" value="DUF2188"/>
    <property type="match status" value="1"/>
</dbReference>
<reference evidence="1" key="1">
    <citation type="submission" date="2021-04" db="EMBL/GenBank/DDBJ databases">
        <title>The complete genome sequence of Caulobacter sp. S6.</title>
        <authorList>
            <person name="Tang Y."/>
            <person name="Ouyang W."/>
            <person name="Liu Q."/>
            <person name="Huang B."/>
            <person name="Guo Z."/>
            <person name="Lei P."/>
        </authorList>
    </citation>
    <scope>NUCLEOTIDE SEQUENCE</scope>
    <source>
        <strain evidence="1">S6</strain>
    </source>
</reference>
<dbReference type="RefSeq" id="WP_211939306.1">
    <property type="nucleotide sequence ID" value="NZ_CP073078.1"/>
</dbReference>
<dbReference type="InterPro" id="IPR018691">
    <property type="entry name" value="DUF2188"/>
</dbReference>
<organism evidence="1 2">
    <name type="scientific">Phenylobacterium montanum</name>
    <dbReference type="NCBI Taxonomy" id="2823693"/>
    <lineage>
        <taxon>Bacteria</taxon>
        <taxon>Pseudomonadati</taxon>
        <taxon>Pseudomonadota</taxon>
        <taxon>Alphaproteobacteria</taxon>
        <taxon>Caulobacterales</taxon>
        <taxon>Caulobacteraceae</taxon>
        <taxon>Phenylobacterium</taxon>
    </lineage>
</organism>
<dbReference type="KEGG" id="caul:KCG34_05070"/>
<proteinExistence type="predicted"/>
<keyword evidence="2" id="KW-1185">Reference proteome</keyword>
<dbReference type="AlphaFoldDB" id="A0A975G1W4"/>
<accession>A0A975G1W4</accession>
<dbReference type="Proteomes" id="UP000676409">
    <property type="component" value="Chromosome"/>
</dbReference>
<protein>
    <submittedName>
        <fullName evidence="1">DUF2188 domain-containing protein</fullName>
    </submittedName>
</protein>
<evidence type="ECO:0000313" key="1">
    <source>
        <dbReference type="EMBL" id="QUD89254.1"/>
    </source>
</evidence>
<name>A0A975G1W4_9CAUL</name>